<organism evidence="3 4">
    <name type="scientific">Saccharopolyspora antimicrobica</name>
    <dbReference type="NCBI Taxonomy" id="455193"/>
    <lineage>
        <taxon>Bacteria</taxon>
        <taxon>Bacillati</taxon>
        <taxon>Actinomycetota</taxon>
        <taxon>Actinomycetes</taxon>
        <taxon>Pseudonocardiales</taxon>
        <taxon>Pseudonocardiaceae</taxon>
        <taxon>Saccharopolyspora</taxon>
    </lineage>
</organism>
<dbReference type="OrthoDB" id="5189503at2"/>
<proteinExistence type="predicted"/>
<keyword evidence="1" id="KW-0472">Membrane</keyword>
<dbReference type="EMBL" id="FOUP01000001">
    <property type="protein sequence ID" value="SFM84514.1"/>
    <property type="molecule type" value="Genomic_DNA"/>
</dbReference>
<reference evidence="2 5" key="2">
    <citation type="submission" date="2018-10" db="EMBL/GenBank/DDBJ databases">
        <title>Sequencing the genomes of 1000 actinobacteria strains.</title>
        <authorList>
            <person name="Klenk H.-P."/>
        </authorList>
    </citation>
    <scope>NUCLEOTIDE SEQUENCE [LARGE SCALE GENOMIC DNA]</scope>
    <source>
        <strain evidence="2 5">DSM 45119</strain>
    </source>
</reference>
<protein>
    <submittedName>
        <fullName evidence="3">Uncharacterized protein</fullName>
    </submittedName>
</protein>
<name>A0A1I4U667_9PSEU</name>
<sequence>MSAGEQQRRAAGSLAAPKDFRAAKRLVQRGARVRVVSSIGAPEQLPENPELITGSFKKLKQPLAVGALLVVVSVLAVRLITVTAWDDEDYWNAIWTAFPWVFLGPAWIGYAEMVGRNFTASRFADSYETFRAEAVQARGTVEGIRGEPTRRRRVSRLVVDVAYECPAGNRMSVVALSPNINLPHDEVPEIGAPAFVWIGPDGRNRVAQIPARGTER</sequence>
<evidence type="ECO:0000313" key="2">
    <source>
        <dbReference type="EMBL" id="RKT88704.1"/>
    </source>
</evidence>
<dbReference type="Proteomes" id="UP000199398">
    <property type="component" value="Unassembled WGS sequence"/>
</dbReference>
<dbReference type="Proteomes" id="UP000270697">
    <property type="component" value="Unassembled WGS sequence"/>
</dbReference>
<evidence type="ECO:0000256" key="1">
    <source>
        <dbReference type="SAM" id="Phobius"/>
    </source>
</evidence>
<evidence type="ECO:0000313" key="3">
    <source>
        <dbReference type="EMBL" id="SFM84514.1"/>
    </source>
</evidence>
<keyword evidence="5" id="KW-1185">Reference proteome</keyword>
<keyword evidence="1" id="KW-0812">Transmembrane</keyword>
<keyword evidence="1" id="KW-1133">Transmembrane helix</keyword>
<evidence type="ECO:0000313" key="5">
    <source>
        <dbReference type="Proteomes" id="UP000270697"/>
    </source>
</evidence>
<feature type="transmembrane region" description="Helical" evidence="1">
    <location>
        <begin position="90"/>
        <end position="110"/>
    </location>
</feature>
<reference evidence="3 4" key="1">
    <citation type="submission" date="2016-10" db="EMBL/GenBank/DDBJ databases">
        <authorList>
            <person name="de Groot N.N."/>
        </authorList>
    </citation>
    <scope>NUCLEOTIDE SEQUENCE [LARGE SCALE GENOMIC DNA]</scope>
    <source>
        <strain evidence="3 4">CPCC 201259</strain>
    </source>
</reference>
<gene>
    <name evidence="2" type="ORF">ATL45_7143</name>
    <name evidence="3" type="ORF">SAMN05421805_1011745</name>
</gene>
<dbReference type="RefSeq" id="WP_143121561.1">
    <property type="nucleotide sequence ID" value="NZ_FOUP01000001.1"/>
</dbReference>
<feature type="transmembrane region" description="Helical" evidence="1">
    <location>
        <begin position="63"/>
        <end position="84"/>
    </location>
</feature>
<dbReference type="STRING" id="455193.SAMN05421805_1011745"/>
<dbReference type="EMBL" id="RBXX01000002">
    <property type="protein sequence ID" value="RKT88704.1"/>
    <property type="molecule type" value="Genomic_DNA"/>
</dbReference>
<evidence type="ECO:0000313" key="4">
    <source>
        <dbReference type="Proteomes" id="UP000199398"/>
    </source>
</evidence>
<accession>A0A1I4U667</accession>
<dbReference type="AlphaFoldDB" id="A0A1I4U667"/>